<comment type="caution">
    <text evidence="3">The sequence shown here is derived from an EMBL/GenBank/DDBJ whole genome shotgun (WGS) entry which is preliminary data.</text>
</comment>
<dbReference type="PANTHER" id="PTHR47432:SF1">
    <property type="entry name" value="CELL WALL ASSEMBLY REGULATOR SMI1"/>
    <property type="match status" value="1"/>
</dbReference>
<dbReference type="Pfam" id="PF09346">
    <property type="entry name" value="SMI1_KNR4"/>
    <property type="match status" value="1"/>
</dbReference>
<dbReference type="SMART" id="SM00860">
    <property type="entry name" value="SMI1_KNR4"/>
    <property type="match status" value="1"/>
</dbReference>
<evidence type="ECO:0000313" key="4">
    <source>
        <dbReference type="Proteomes" id="UP000655044"/>
    </source>
</evidence>
<feature type="domain" description="Knr4/Smi1-like" evidence="2">
    <location>
        <begin position="295"/>
        <end position="423"/>
    </location>
</feature>
<dbReference type="Proteomes" id="UP000655044">
    <property type="component" value="Unassembled WGS sequence"/>
</dbReference>
<dbReference type="SUPFAM" id="SSF160631">
    <property type="entry name" value="SMI1/KNR4-like"/>
    <property type="match status" value="1"/>
</dbReference>
<dbReference type="AlphaFoldDB" id="A0A8J3WG29"/>
<organism evidence="3 4">
    <name type="scientific">Planobispora rosea</name>
    <dbReference type="NCBI Taxonomy" id="35762"/>
    <lineage>
        <taxon>Bacteria</taxon>
        <taxon>Bacillati</taxon>
        <taxon>Actinomycetota</taxon>
        <taxon>Actinomycetes</taxon>
        <taxon>Streptosporangiales</taxon>
        <taxon>Streptosporangiaceae</taxon>
        <taxon>Planobispora</taxon>
    </lineage>
</organism>
<dbReference type="EMBL" id="BOOI01000074">
    <property type="protein sequence ID" value="GIH88100.1"/>
    <property type="molecule type" value="Genomic_DNA"/>
</dbReference>
<feature type="region of interest" description="Disordered" evidence="1">
    <location>
        <begin position="200"/>
        <end position="258"/>
    </location>
</feature>
<feature type="region of interest" description="Disordered" evidence="1">
    <location>
        <begin position="35"/>
        <end position="92"/>
    </location>
</feature>
<dbReference type="InterPro" id="IPR037883">
    <property type="entry name" value="Knr4/Smi1-like_sf"/>
</dbReference>
<proteinExistence type="predicted"/>
<feature type="compositionally biased region" description="Pro residues" evidence="1">
    <location>
        <begin position="71"/>
        <end position="86"/>
    </location>
</feature>
<reference evidence="3" key="1">
    <citation type="submission" date="2021-01" db="EMBL/GenBank/DDBJ databases">
        <title>Whole genome shotgun sequence of Planobispora rosea NBRC 15558.</title>
        <authorList>
            <person name="Komaki H."/>
            <person name="Tamura T."/>
        </authorList>
    </citation>
    <scope>NUCLEOTIDE SEQUENCE</scope>
    <source>
        <strain evidence="3">NBRC 15558</strain>
    </source>
</reference>
<name>A0A8J3WG29_PLARO</name>
<protein>
    <recommendedName>
        <fullName evidence="2">Knr4/Smi1-like domain-containing protein</fullName>
    </recommendedName>
</protein>
<sequence length="459" mass="49234">MLRLLSSRWVRLALAAAVTVTVVAAVLRVRGLRRAAGGPRARTTPGTARDRRVPQSAGAPAEASPGEDTAPPAPGSPPSQPWPPVPILGTPTDADLARHATRPYEPKPRPPHAPRPLRPSLGEAARRRVVRWGGAAIALCVLVFAAQALETAVFSKEAAGPEYTEEHIYPEDLQDLFDDRECTPPTREASGMLRTFCTAETPEPVTGDGGALTADAMPGTAPPSTGDPVARPPAEPAGEGPDGTVPDDDCRPGTGRPVIRKIDPRVTRAVNRQWRRIERWLKTNAPRSHRTLAPPARARTIAIAEAQMGLRFPDDLRASLLRHNGSVSADRTWGFGFLGNESMSVRGIRDTWRGLCEIGADGYGDPRGDWWDGRMIPVGDFGTGDKLVVDSVRRNVGKTDHAGTTDFAPGGVRIRSYHALLKMTADALETGGTVGYWKPVVIDGELEWDVILDPSEPGG</sequence>
<dbReference type="PANTHER" id="PTHR47432">
    <property type="entry name" value="CELL WALL ASSEMBLY REGULATOR SMI1"/>
    <property type="match status" value="1"/>
</dbReference>
<dbReference type="InterPro" id="IPR018958">
    <property type="entry name" value="Knr4/Smi1-like_dom"/>
</dbReference>
<dbReference type="RefSeq" id="WP_189243747.1">
    <property type="nucleotide sequence ID" value="NZ_BMQP01000049.1"/>
</dbReference>
<keyword evidence="4" id="KW-1185">Reference proteome</keyword>
<evidence type="ECO:0000259" key="2">
    <source>
        <dbReference type="SMART" id="SM00860"/>
    </source>
</evidence>
<gene>
    <name evidence="3" type="ORF">Pro02_65080</name>
</gene>
<evidence type="ECO:0000256" key="1">
    <source>
        <dbReference type="SAM" id="MobiDB-lite"/>
    </source>
</evidence>
<feature type="compositionally biased region" description="Low complexity" evidence="1">
    <location>
        <begin position="35"/>
        <end position="47"/>
    </location>
</feature>
<feature type="region of interest" description="Disordered" evidence="1">
    <location>
        <begin position="101"/>
        <end position="120"/>
    </location>
</feature>
<accession>A0A8J3WG29</accession>
<dbReference type="InterPro" id="IPR051873">
    <property type="entry name" value="KNR4/SMI1_regulator"/>
</dbReference>
<evidence type="ECO:0000313" key="3">
    <source>
        <dbReference type="EMBL" id="GIH88100.1"/>
    </source>
</evidence>